<accession>A0A8C4RYD4</accession>
<evidence type="ECO:0000256" key="1">
    <source>
        <dbReference type="ARBA" id="ARBA00001974"/>
    </source>
</evidence>
<dbReference type="CTD" id="51268"/>
<dbReference type="PANTHER" id="PTHR10961">
    <property type="entry name" value="PEROXISOMAL SARCOSINE OXIDASE"/>
    <property type="match status" value="1"/>
</dbReference>
<sequence>MGSQNFDHIVIGAGIQGSFTAYHLAKNKQKTLLLEQFILPHSRGSSHGQSRIIREAYHEDYYTCMIPECYRLWAEVEAEANINIFRKTGLLVIGAEEDRDFQAIKRVLQQENMTREQFAERFSSVQLPVGKSVVDDENAGVLFADRGLKAVQALFQRFGGVIHDGEKVMEIIPGSTITLTTKNGKYQARSVVITAGPWAQSLLTSIGIELPLQTLRINVCYWKEKIPGTYGIEKNFPCFIDLRALGNKDDVYGLPSNEYPGLMKICLHSGTPSQPDERDKNPSDEDIKMVSDFVSKYFPGLVPVPAVVEHCMYTVTPDKDFILDHHSTHSNIVIGAGFSGHGFKFAPVIGKILSELSLTSQPSYDISSFKISRFQSFVKSTP</sequence>
<dbReference type="RefSeq" id="XP_028662910.1">
    <property type="nucleotide sequence ID" value="XM_028807077.2"/>
</dbReference>
<dbReference type="NCBIfam" id="NF008425">
    <property type="entry name" value="PRK11259.1"/>
    <property type="match status" value="1"/>
</dbReference>
<feature type="domain" description="FAD dependent oxidoreductase" evidence="6">
    <location>
        <begin position="7"/>
        <end position="356"/>
    </location>
</feature>
<dbReference type="InterPro" id="IPR006076">
    <property type="entry name" value="FAD-dep_OxRdtase"/>
</dbReference>
<dbReference type="InterPro" id="IPR045170">
    <property type="entry name" value="MTOX"/>
</dbReference>
<evidence type="ECO:0000256" key="3">
    <source>
        <dbReference type="ARBA" id="ARBA00022630"/>
    </source>
</evidence>
<evidence type="ECO:0000256" key="2">
    <source>
        <dbReference type="ARBA" id="ARBA00010989"/>
    </source>
</evidence>
<keyword evidence="5" id="KW-0560">Oxidoreductase</keyword>
<dbReference type="GO" id="GO:0008115">
    <property type="term" value="F:sarcosine oxidase activity"/>
    <property type="evidence" value="ECO:0007669"/>
    <property type="project" value="TreeGrafter"/>
</dbReference>
<gene>
    <name evidence="7" type="primary">PIPOX</name>
    <name evidence="7" type="synonym">pipox</name>
</gene>
<dbReference type="AlphaFoldDB" id="A0A8C4RYD4"/>
<dbReference type="InterPro" id="IPR036188">
    <property type="entry name" value="FAD/NAD-bd_sf"/>
</dbReference>
<protein>
    <submittedName>
        <fullName evidence="7">Pipecolic acid oxidase</fullName>
    </submittedName>
</protein>
<organism evidence="7 8">
    <name type="scientific">Erpetoichthys calabaricus</name>
    <name type="common">Rope fish</name>
    <name type="synonym">Calamoichthys calabaricus</name>
    <dbReference type="NCBI Taxonomy" id="27687"/>
    <lineage>
        <taxon>Eukaryota</taxon>
        <taxon>Metazoa</taxon>
        <taxon>Chordata</taxon>
        <taxon>Craniata</taxon>
        <taxon>Vertebrata</taxon>
        <taxon>Euteleostomi</taxon>
        <taxon>Actinopterygii</taxon>
        <taxon>Polypteriformes</taxon>
        <taxon>Polypteridae</taxon>
        <taxon>Erpetoichthys</taxon>
    </lineage>
</organism>
<dbReference type="GeneTree" id="ENSGT00390000011000"/>
<dbReference type="GeneID" id="114655822"/>
<reference evidence="7" key="1">
    <citation type="submission" date="2021-06" db="EMBL/GenBank/DDBJ databases">
        <authorList>
            <consortium name="Wellcome Sanger Institute Data Sharing"/>
        </authorList>
    </citation>
    <scope>NUCLEOTIDE SEQUENCE [LARGE SCALE GENOMIC DNA]</scope>
</reference>
<dbReference type="PANTHER" id="PTHR10961:SF46">
    <property type="entry name" value="PEROXISOMAL SARCOSINE OXIDASE"/>
    <property type="match status" value="1"/>
</dbReference>
<dbReference type="GO" id="GO:0005777">
    <property type="term" value="C:peroxisome"/>
    <property type="evidence" value="ECO:0007669"/>
    <property type="project" value="TreeGrafter"/>
</dbReference>
<keyword evidence="4" id="KW-0274">FAD</keyword>
<dbReference type="GO" id="GO:0050660">
    <property type="term" value="F:flavin adenine dinucleotide binding"/>
    <property type="evidence" value="ECO:0007669"/>
    <property type="project" value="InterPro"/>
</dbReference>
<keyword evidence="8" id="KW-1185">Reference proteome</keyword>
<dbReference type="Ensembl" id="ENSECRT00000009683.1">
    <property type="protein sequence ID" value="ENSECRP00000009531.1"/>
    <property type="gene ID" value="ENSECRG00000006384.1"/>
</dbReference>
<dbReference type="GO" id="GO:0050031">
    <property type="term" value="F:L-pipecolate oxidase activity"/>
    <property type="evidence" value="ECO:0007669"/>
    <property type="project" value="TreeGrafter"/>
</dbReference>
<evidence type="ECO:0000259" key="6">
    <source>
        <dbReference type="Pfam" id="PF01266"/>
    </source>
</evidence>
<dbReference type="SUPFAM" id="SSF54373">
    <property type="entry name" value="FAD-linked reductases, C-terminal domain"/>
    <property type="match status" value="1"/>
</dbReference>
<dbReference type="GO" id="GO:0033514">
    <property type="term" value="P:L-lysine catabolic process to acetyl-CoA via L-pipecolate"/>
    <property type="evidence" value="ECO:0007669"/>
    <property type="project" value="TreeGrafter"/>
</dbReference>
<comment type="cofactor">
    <cofactor evidence="1">
        <name>FAD</name>
        <dbReference type="ChEBI" id="CHEBI:57692"/>
    </cofactor>
</comment>
<evidence type="ECO:0000256" key="5">
    <source>
        <dbReference type="ARBA" id="ARBA00023002"/>
    </source>
</evidence>
<dbReference type="OrthoDB" id="424974at2759"/>
<dbReference type="Proteomes" id="UP000694620">
    <property type="component" value="Chromosome 8"/>
</dbReference>
<dbReference type="SUPFAM" id="SSF51905">
    <property type="entry name" value="FAD/NAD(P)-binding domain"/>
    <property type="match status" value="1"/>
</dbReference>
<evidence type="ECO:0000256" key="4">
    <source>
        <dbReference type="ARBA" id="ARBA00022827"/>
    </source>
</evidence>
<comment type="similarity">
    <text evidence="2">Belongs to the MSOX/MTOX family.</text>
</comment>
<evidence type="ECO:0000313" key="8">
    <source>
        <dbReference type="Proteomes" id="UP000694620"/>
    </source>
</evidence>
<reference evidence="7" key="3">
    <citation type="submission" date="2025-09" db="UniProtKB">
        <authorList>
            <consortium name="Ensembl"/>
        </authorList>
    </citation>
    <scope>IDENTIFICATION</scope>
</reference>
<reference evidence="7" key="2">
    <citation type="submission" date="2025-08" db="UniProtKB">
        <authorList>
            <consortium name="Ensembl"/>
        </authorList>
    </citation>
    <scope>IDENTIFICATION</scope>
</reference>
<evidence type="ECO:0000313" key="7">
    <source>
        <dbReference type="Ensembl" id="ENSECRP00000009531.1"/>
    </source>
</evidence>
<name>A0A8C4RYD4_ERPCA</name>
<keyword evidence="3" id="KW-0285">Flavoprotein</keyword>
<proteinExistence type="inferred from homology"/>
<dbReference type="Pfam" id="PF01266">
    <property type="entry name" value="DAO"/>
    <property type="match status" value="1"/>
</dbReference>
<dbReference type="Gene3D" id="3.30.9.10">
    <property type="entry name" value="D-Amino Acid Oxidase, subunit A, domain 2"/>
    <property type="match status" value="1"/>
</dbReference>
<dbReference type="Gene3D" id="3.50.50.60">
    <property type="entry name" value="FAD/NAD(P)-binding domain"/>
    <property type="match status" value="1"/>
</dbReference>